<evidence type="ECO:0000256" key="1">
    <source>
        <dbReference type="ARBA" id="ARBA00006611"/>
    </source>
</evidence>
<feature type="compositionally biased region" description="Acidic residues" evidence="2">
    <location>
        <begin position="801"/>
        <end position="833"/>
    </location>
</feature>
<evidence type="ECO:0008006" key="8">
    <source>
        <dbReference type="Google" id="ProtNLM"/>
    </source>
</evidence>
<feature type="region of interest" description="Disordered" evidence="2">
    <location>
        <begin position="1"/>
        <end position="76"/>
    </location>
</feature>
<protein>
    <recommendedName>
        <fullName evidence="8">Flagellar protein FlaI</fullName>
    </recommendedName>
</protein>
<dbReference type="Pfam" id="PF23990">
    <property type="entry name" value="PilB3_N"/>
    <property type="match status" value="1"/>
</dbReference>
<dbReference type="Pfam" id="PF23989">
    <property type="entry name" value="PilB3_C"/>
    <property type="match status" value="1"/>
</dbReference>
<feature type="compositionally biased region" description="Acidic residues" evidence="2">
    <location>
        <begin position="850"/>
        <end position="881"/>
    </location>
</feature>
<dbReference type="SUPFAM" id="SSF52540">
    <property type="entry name" value="P-loop containing nucleoside triphosphate hydrolases"/>
    <property type="match status" value="1"/>
</dbReference>
<dbReference type="CDD" id="cd01130">
    <property type="entry name" value="VirB11-like_ATPase"/>
    <property type="match status" value="1"/>
</dbReference>
<feature type="compositionally biased region" description="Acidic residues" evidence="2">
    <location>
        <begin position="61"/>
        <end position="76"/>
    </location>
</feature>
<feature type="domain" description="PilB3-like C-terminal" evidence="4">
    <location>
        <begin position="628"/>
        <end position="698"/>
    </location>
</feature>
<dbReference type="AlphaFoldDB" id="A0A830ERJ6"/>
<evidence type="ECO:0000259" key="4">
    <source>
        <dbReference type="Pfam" id="PF23989"/>
    </source>
</evidence>
<dbReference type="OrthoDB" id="33500at2157"/>
<dbReference type="Pfam" id="PF00437">
    <property type="entry name" value="T2SSE"/>
    <property type="match status" value="1"/>
</dbReference>
<reference evidence="6 7" key="1">
    <citation type="journal article" date="2019" name="Int. J. Syst. Evol. Microbiol.">
        <title>The Global Catalogue of Microorganisms (GCM) 10K type strain sequencing project: providing services to taxonomists for standard genome sequencing and annotation.</title>
        <authorList>
            <consortium name="The Broad Institute Genomics Platform"/>
            <consortium name="The Broad Institute Genome Sequencing Center for Infectious Disease"/>
            <person name="Wu L."/>
            <person name="Ma J."/>
        </authorList>
    </citation>
    <scope>NUCLEOTIDE SEQUENCE [LARGE SCALE GENOMIC DNA]</scope>
    <source>
        <strain evidence="6 7">JCM 19585</strain>
    </source>
</reference>
<keyword evidence="7" id="KW-1185">Reference proteome</keyword>
<accession>A0A830ERJ6</accession>
<gene>
    <name evidence="6" type="ORF">GCM10009037_02340</name>
</gene>
<evidence type="ECO:0000313" key="6">
    <source>
        <dbReference type="EMBL" id="GGL22452.1"/>
    </source>
</evidence>
<dbReference type="Gene3D" id="3.30.450.380">
    <property type="match status" value="1"/>
</dbReference>
<dbReference type="Proteomes" id="UP000628840">
    <property type="component" value="Unassembled WGS sequence"/>
</dbReference>
<dbReference type="InterPro" id="IPR001482">
    <property type="entry name" value="T2SS/T4SS_dom"/>
</dbReference>
<dbReference type="RefSeq" id="WP_188876728.1">
    <property type="nucleotide sequence ID" value="NZ_BMPF01000001.1"/>
</dbReference>
<proteinExistence type="inferred from homology"/>
<dbReference type="GO" id="GO:0016887">
    <property type="term" value="F:ATP hydrolysis activity"/>
    <property type="evidence" value="ECO:0007669"/>
    <property type="project" value="InterPro"/>
</dbReference>
<sequence>MSTDQADDAAGDAEQPADPEGVDGASSATPEADAPESEPEETGPAVVKGEYTWEDFKDEYYYDEEGEPPTDDEENVVPFDPEEYLGFDPDDLPGFLSRGGEIADTGDDVVEERTLDLSYEDEDEFFSDVHGTTTMANRYDLEKEVALEKKSHFAEVERYWVNKPYAFVVIFHSDKENEMKYYLVEPYQNQLEDDLQEFLTGKLRTAIKYASDDVAAEGSERERRDVIERETRELLERYDIYSGDVRGEVSFVDQLRQAVEQFTGEGEGEAGASEESTTDRLDGIAARPEPAVLEEDAQTLTQYQVEKLLYYLKRDFIGYERIDGIKHDVNVEDISCDGYESPVFAYHSDYEQLITNVYHGTQSLDDFVVKLAQRSGKGISKRQPQVDATLPDGSRAQLTLGREVSDHGTNYTIRQFKDVPFTPVDLINWKTFSLEEMAYLWLCIENNKSLIFAGGTASGKTTSLNAVSLFIPSNAKIVSIEDTREVELPQRNWVASVTRPSFGEDEKGDIDEFDLLEAALRQRPDYIVMGEVRGEEGRTLFQVMSTGHTTYTTFHADNVSEVLKRFTTAPINVSKTLFTALDLVSIQSSTRVQGKKVRRNRSITEINRYDAENDEINVSDVFQWEPEGDEFRQLTESNTLDEIQFDRGWSRETLQRELFERRVVLAYLIRNGLNEYTQVAATLQAYIADPDTILTLIANDALEESLADLRGMESVLIDVDPEKEAMVPRPDPTEDVYEEAIDLLQRAEDDLFKEYRGEEAPDISFALTAAAQEAADADVVVDETGETPTIEEVYAEATEGAGEEAPDETDEETAGTEEVAEGEEASAETDAGEAADASTEATTEDATGAAEDEEPTGETDEEPTGETDEEADTETGDEGAE</sequence>
<dbReference type="InterPro" id="IPR056571">
    <property type="entry name" value="PilB3-like_C"/>
</dbReference>
<dbReference type="EMBL" id="BMPF01000001">
    <property type="protein sequence ID" value="GGL22452.1"/>
    <property type="molecule type" value="Genomic_DNA"/>
</dbReference>
<organism evidence="6 7">
    <name type="scientific">Halarchaeum grantii</name>
    <dbReference type="NCBI Taxonomy" id="1193105"/>
    <lineage>
        <taxon>Archaea</taxon>
        <taxon>Methanobacteriati</taxon>
        <taxon>Methanobacteriota</taxon>
        <taxon>Stenosarchaea group</taxon>
        <taxon>Halobacteria</taxon>
        <taxon>Halobacteriales</taxon>
        <taxon>Halobacteriaceae</taxon>
    </lineage>
</organism>
<feature type="compositionally biased region" description="Acidic residues" evidence="2">
    <location>
        <begin position="1"/>
        <end position="21"/>
    </location>
</feature>
<dbReference type="PANTHER" id="PTHR30486">
    <property type="entry name" value="TWITCHING MOTILITY PROTEIN PILT"/>
    <property type="match status" value="1"/>
</dbReference>
<feature type="domain" description="Bacterial type II secretion system protein E" evidence="3">
    <location>
        <begin position="379"/>
        <end position="598"/>
    </location>
</feature>
<dbReference type="PANTHER" id="PTHR30486:SF6">
    <property type="entry name" value="TYPE IV PILUS RETRACTATION ATPASE PILT"/>
    <property type="match status" value="1"/>
</dbReference>
<feature type="domain" description="PilB3-like N-terminal" evidence="5">
    <location>
        <begin position="137"/>
        <end position="186"/>
    </location>
</feature>
<dbReference type="InterPro" id="IPR027417">
    <property type="entry name" value="P-loop_NTPase"/>
</dbReference>
<comment type="caution">
    <text evidence="6">The sequence shown here is derived from an EMBL/GenBank/DDBJ whole genome shotgun (WGS) entry which is preliminary data.</text>
</comment>
<comment type="similarity">
    <text evidence="1">Belongs to the GSP E family.</text>
</comment>
<name>A0A830ERJ6_9EURY</name>
<dbReference type="InterPro" id="IPR056570">
    <property type="entry name" value="PilB3-like_N"/>
</dbReference>
<evidence type="ECO:0000313" key="7">
    <source>
        <dbReference type="Proteomes" id="UP000628840"/>
    </source>
</evidence>
<dbReference type="InterPro" id="IPR050921">
    <property type="entry name" value="T4SS_GSP_E_ATPase"/>
</dbReference>
<evidence type="ECO:0000259" key="3">
    <source>
        <dbReference type="Pfam" id="PF00437"/>
    </source>
</evidence>
<dbReference type="Gene3D" id="3.40.50.300">
    <property type="entry name" value="P-loop containing nucleotide triphosphate hydrolases"/>
    <property type="match status" value="1"/>
</dbReference>
<feature type="compositionally biased region" description="Low complexity" evidence="2">
    <location>
        <begin position="834"/>
        <end position="849"/>
    </location>
</feature>
<evidence type="ECO:0000259" key="5">
    <source>
        <dbReference type="Pfam" id="PF23990"/>
    </source>
</evidence>
<feature type="compositionally biased region" description="Low complexity" evidence="2">
    <location>
        <begin position="22"/>
        <end position="32"/>
    </location>
</feature>
<feature type="region of interest" description="Disordered" evidence="2">
    <location>
        <begin position="798"/>
        <end position="881"/>
    </location>
</feature>
<evidence type="ECO:0000256" key="2">
    <source>
        <dbReference type="SAM" id="MobiDB-lite"/>
    </source>
</evidence>